<sequence length="274" mass="31978">MDRRNWFVDRTWMDMPRTSDEYEAGVESFIEYVLMYAEADANGKYCCPCVKCINVCRVYLDEITEHLICDGMIRTYRQWVWHGEKVDINILPSTSQTSVRTEDIDMDDRLEDMIRDVGPENFKKAYIYDSLCSDSEKPLYPNCENFSRLSATLRLFNLKARNGWTDKSFTELLQLLKEMLPEKNCLPSRHYEAKKILCPMGLEYNKIHACPNDCILYRGVFEGLHQCPRCGVSRYKKKDCAGESDVPTKGQPSKVLWYLPIIPRLKRLTLAFSL</sequence>
<dbReference type="EMBL" id="JBGMDY010000006">
    <property type="protein sequence ID" value="KAL2329979.1"/>
    <property type="molecule type" value="Genomic_DNA"/>
</dbReference>
<dbReference type="PANTHER" id="PTHR10775">
    <property type="entry name" value="OS08G0208400 PROTEIN"/>
    <property type="match status" value="1"/>
</dbReference>
<feature type="domain" description="Transposase-associated" evidence="1">
    <location>
        <begin position="10"/>
        <end position="84"/>
    </location>
</feature>
<dbReference type="Pfam" id="PF13963">
    <property type="entry name" value="Transpos_assoc"/>
    <property type="match status" value="1"/>
</dbReference>
<reference evidence="2 3" key="1">
    <citation type="submission" date="2024-08" db="EMBL/GenBank/DDBJ databases">
        <title>Insights into the chromosomal genome structure of Flemingia macrophylla.</title>
        <authorList>
            <person name="Ding Y."/>
            <person name="Zhao Y."/>
            <person name="Bi W."/>
            <person name="Wu M."/>
            <person name="Zhao G."/>
            <person name="Gong Y."/>
            <person name="Li W."/>
            <person name="Zhang P."/>
        </authorList>
    </citation>
    <scope>NUCLEOTIDE SEQUENCE [LARGE SCALE GENOMIC DNA]</scope>
    <source>
        <strain evidence="2">DYQJB</strain>
        <tissue evidence="2">Leaf</tissue>
    </source>
</reference>
<dbReference type="Proteomes" id="UP001603857">
    <property type="component" value="Unassembled WGS sequence"/>
</dbReference>
<dbReference type="InterPro" id="IPR029480">
    <property type="entry name" value="Transpos_assoc"/>
</dbReference>
<dbReference type="PANTHER" id="PTHR10775:SF182">
    <property type="entry name" value="TRANSPOSON, EN_SPM-LIKE, TRANSPOSASE-ASSOCIATED DOMAIN PROTEIN-RELATED"/>
    <property type="match status" value="1"/>
</dbReference>
<gene>
    <name evidence="2" type="ORF">Fmac_017560</name>
</gene>
<accession>A0ABD1M2I2</accession>
<protein>
    <recommendedName>
        <fullName evidence="1">Transposase-associated domain-containing protein</fullName>
    </recommendedName>
</protein>
<proteinExistence type="predicted"/>
<evidence type="ECO:0000313" key="2">
    <source>
        <dbReference type="EMBL" id="KAL2329979.1"/>
    </source>
</evidence>
<organism evidence="2 3">
    <name type="scientific">Flemingia macrophylla</name>
    <dbReference type="NCBI Taxonomy" id="520843"/>
    <lineage>
        <taxon>Eukaryota</taxon>
        <taxon>Viridiplantae</taxon>
        <taxon>Streptophyta</taxon>
        <taxon>Embryophyta</taxon>
        <taxon>Tracheophyta</taxon>
        <taxon>Spermatophyta</taxon>
        <taxon>Magnoliopsida</taxon>
        <taxon>eudicotyledons</taxon>
        <taxon>Gunneridae</taxon>
        <taxon>Pentapetalae</taxon>
        <taxon>rosids</taxon>
        <taxon>fabids</taxon>
        <taxon>Fabales</taxon>
        <taxon>Fabaceae</taxon>
        <taxon>Papilionoideae</taxon>
        <taxon>50 kb inversion clade</taxon>
        <taxon>NPAAA clade</taxon>
        <taxon>indigoferoid/millettioid clade</taxon>
        <taxon>Phaseoleae</taxon>
        <taxon>Flemingia</taxon>
    </lineage>
</organism>
<evidence type="ECO:0000313" key="3">
    <source>
        <dbReference type="Proteomes" id="UP001603857"/>
    </source>
</evidence>
<evidence type="ECO:0000259" key="1">
    <source>
        <dbReference type="Pfam" id="PF13963"/>
    </source>
</evidence>
<dbReference type="AlphaFoldDB" id="A0ABD1M2I2"/>
<keyword evidence="3" id="KW-1185">Reference proteome</keyword>
<name>A0ABD1M2I2_9FABA</name>
<comment type="caution">
    <text evidence="2">The sequence shown here is derived from an EMBL/GenBank/DDBJ whole genome shotgun (WGS) entry which is preliminary data.</text>
</comment>